<dbReference type="RefSeq" id="WP_271192257.1">
    <property type="nucleotide sequence ID" value="NZ_CP115667.1"/>
</dbReference>
<dbReference type="Proteomes" id="UP001210339">
    <property type="component" value="Chromosome"/>
</dbReference>
<keyword evidence="2" id="KW-1185">Reference proteome</keyword>
<organism evidence="1 2">
    <name type="scientific">Peptoniphilus equinus</name>
    <dbReference type="NCBI Taxonomy" id="3016343"/>
    <lineage>
        <taxon>Bacteria</taxon>
        <taxon>Bacillati</taxon>
        <taxon>Bacillota</taxon>
        <taxon>Tissierellia</taxon>
        <taxon>Tissierellales</taxon>
        <taxon>Peptoniphilaceae</taxon>
        <taxon>Peptoniphilus</taxon>
    </lineage>
</organism>
<dbReference type="EMBL" id="CP115667">
    <property type="protein sequence ID" value="WBW50732.1"/>
    <property type="molecule type" value="Genomic_DNA"/>
</dbReference>
<gene>
    <name evidence="1" type="ORF">O6R05_04055</name>
</gene>
<protein>
    <submittedName>
        <fullName evidence="1">DUF1292 domain-containing protein</fullName>
    </submittedName>
</protein>
<sequence>MTEHQHNCGCNHDHEHEHEETYEYDVISIPMEDGGELDCVVIDTFEVDGGNYIALVAEDEVEDGDILLFKYEELEDEEIELVEIESEEEFDRVAEVFNQLGEDEE</sequence>
<evidence type="ECO:0000313" key="2">
    <source>
        <dbReference type="Proteomes" id="UP001210339"/>
    </source>
</evidence>
<dbReference type="InterPro" id="IPR009711">
    <property type="entry name" value="UPF0473"/>
</dbReference>
<accession>A0ABY7QVC0</accession>
<evidence type="ECO:0000313" key="1">
    <source>
        <dbReference type="EMBL" id="WBW50732.1"/>
    </source>
</evidence>
<dbReference type="Pfam" id="PF06949">
    <property type="entry name" value="DUF1292"/>
    <property type="match status" value="1"/>
</dbReference>
<name>A0ABY7QVC0_9FIRM</name>
<proteinExistence type="predicted"/>
<reference evidence="1 2" key="1">
    <citation type="submission" date="2023-01" db="EMBL/GenBank/DDBJ databases">
        <authorList>
            <person name="Lee S.H."/>
            <person name="Jung H.S."/>
            <person name="Yun J.U."/>
        </authorList>
    </citation>
    <scope>NUCLEOTIDE SEQUENCE [LARGE SCALE GENOMIC DNA]</scope>
    <source>
        <strain evidence="1 2">CBA3646</strain>
    </source>
</reference>